<evidence type="ECO:0000256" key="6">
    <source>
        <dbReference type="SAM" id="Coils"/>
    </source>
</evidence>
<evidence type="ECO:0000256" key="1">
    <source>
        <dbReference type="ARBA" id="ARBA00022754"/>
    </source>
</evidence>
<evidence type="ECO:0000259" key="8">
    <source>
        <dbReference type="PROSITE" id="PS51841"/>
    </source>
</evidence>
<dbReference type="PROSITE" id="PS51841">
    <property type="entry name" value="LTD"/>
    <property type="match status" value="1"/>
</dbReference>
<feature type="domain" description="LTD" evidence="8">
    <location>
        <begin position="420"/>
        <end position="545"/>
    </location>
</feature>
<feature type="compositionally biased region" description="Polar residues" evidence="7">
    <location>
        <begin position="394"/>
        <end position="403"/>
    </location>
</feature>
<dbReference type="GO" id="GO:0005882">
    <property type="term" value="C:intermediate filament"/>
    <property type="evidence" value="ECO:0007669"/>
    <property type="project" value="UniProtKB-KW"/>
</dbReference>
<dbReference type="Gene3D" id="2.60.40.1260">
    <property type="entry name" value="Lamin Tail domain"/>
    <property type="match status" value="1"/>
</dbReference>
<dbReference type="PANTHER" id="PTHR45721:SF16">
    <property type="entry name" value="LAMIN-L(III)"/>
    <property type="match status" value="1"/>
</dbReference>
<dbReference type="InterPro" id="IPR018039">
    <property type="entry name" value="IF_conserved"/>
</dbReference>
<dbReference type="GO" id="GO:0031507">
    <property type="term" value="P:heterochromatin formation"/>
    <property type="evidence" value="ECO:0007669"/>
    <property type="project" value="TreeGrafter"/>
</dbReference>
<evidence type="ECO:0000256" key="4">
    <source>
        <dbReference type="ARBA" id="ARBA00024186"/>
    </source>
</evidence>
<dbReference type="GO" id="GO:0051664">
    <property type="term" value="P:nuclear pore localization"/>
    <property type="evidence" value="ECO:0007669"/>
    <property type="project" value="TreeGrafter"/>
</dbReference>
<dbReference type="Proteomes" id="UP001295444">
    <property type="component" value="Chromosome 03"/>
</dbReference>
<reference evidence="10" key="1">
    <citation type="submission" date="2022-03" db="EMBL/GenBank/DDBJ databases">
        <authorList>
            <person name="Alioto T."/>
            <person name="Alioto T."/>
            <person name="Gomez Garrido J."/>
        </authorList>
    </citation>
    <scope>NUCLEOTIDE SEQUENCE</scope>
</reference>
<evidence type="ECO:0000256" key="7">
    <source>
        <dbReference type="SAM" id="MobiDB-lite"/>
    </source>
</evidence>
<dbReference type="SUPFAM" id="SSF74853">
    <property type="entry name" value="Lamin A/C globular tail domain"/>
    <property type="match status" value="1"/>
</dbReference>
<dbReference type="Pfam" id="PF00038">
    <property type="entry name" value="Filament"/>
    <property type="match status" value="1"/>
</dbReference>
<evidence type="ECO:0000256" key="5">
    <source>
        <dbReference type="RuleBase" id="RU000685"/>
    </source>
</evidence>
<accession>A0AAD1RL96</accession>
<dbReference type="GO" id="GO:0005652">
    <property type="term" value="C:nuclear lamina"/>
    <property type="evidence" value="ECO:0007669"/>
    <property type="project" value="UniProtKB-SubCell"/>
</dbReference>
<keyword evidence="3" id="KW-0636">Prenylation</keyword>
<dbReference type="AlphaFoldDB" id="A0AAD1RL96"/>
<dbReference type="PROSITE" id="PS00226">
    <property type="entry name" value="IF_ROD_1"/>
    <property type="match status" value="1"/>
</dbReference>
<organism evidence="10 11">
    <name type="scientific">Pelobates cultripes</name>
    <name type="common">Western spadefoot toad</name>
    <dbReference type="NCBI Taxonomy" id="61616"/>
    <lineage>
        <taxon>Eukaryota</taxon>
        <taxon>Metazoa</taxon>
        <taxon>Chordata</taxon>
        <taxon>Craniata</taxon>
        <taxon>Vertebrata</taxon>
        <taxon>Euteleostomi</taxon>
        <taxon>Amphibia</taxon>
        <taxon>Batrachia</taxon>
        <taxon>Anura</taxon>
        <taxon>Pelobatoidea</taxon>
        <taxon>Pelobatidae</taxon>
        <taxon>Pelobates</taxon>
    </lineage>
</organism>
<feature type="region of interest" description="Disordered" evidence="7">
    <location>
        <begin position="387"/>
        <end position="417"/>
    </location>
</feature>
<gene>
    <name evidence="10" type="ORF">PECUL_23A041307</name>
</gene>
<evidence type="ECO:0000313" key="11">
    <source>
        <dbReference type="Proteomes" id="UP001295444"/>
    </source>
</evidence>
<dbReference type="PANTHER" id="PTHR45721">
    <property type="entry name" value="LAMIN DM0-RELATED"/>
    <property type="match status" value="1"/>
</dbReference>
<keyword evidence="1 5" id="KW-0403">Intermediate filament</keyword>
<dbReference type="SUPFAM" id="SSF64593">
    <property type="entry name" value="Intermediate filament protein, coiled coil region"/>
    <property type="match status" value="2"/>
</dbReference>
<dbReference type="GO" id="GO:0006998">
    <property type="term" value="P:nuclear envelope organization"/>
    <property type="evidence" value="ECO:0007669"/>
    <property type="project" value="TreeGrafter"/>
</dbReference>
<dbReference type="InterPro" id="IPR001322">
    <property type="entry name" value="Lamin_tail_dom"/>
</dbReference>
<keyword evidence="11" id="KW-1185">Reference proteome</keyword>
<name>A0AAD1RL96_PELCU</name>
<dbReference type="GO" id="GO:0090435">
    <property type="term" value="P:protein localization to nuclear envelope"/>
    <property type="evidence" value="ECO:0007669"/>
    <property type="project" value="TreeGrafter"/>
</dbReference>
<keyword evidence="2 6" id="KW-0175">Coiled coil</keyword>
<comment type="similarity">
    <text evidence="5">Belongs to the intermediate filament family.</text>
</comment>
<dbReference type="InterPro" id="IPR036415">
    <property type="entry name" value="Lamin_tail_dom_sf"/>
</dbReference>
<evidence type="ECO:0000259" key="9">
    <source>
        <dbReference type="PROSITE" id="PS51842"/>
    </source>
</evidence>
<comment type="subcellular location">
    <subcellularLocation>
        <location evidence="4">Nucleus lamina</location>
    </subcellularLocation>
</comment>
<feature type="compositionally biased region" description="Low complexity" evidence="7">
    <location>
        <begin position="9"/>
        <end position="25"/>
    </location>
</feature>
<dbReference type="EMBL" id="OW240914">
    <property type="protein sequence ID" value="CAH2274102.1"/>
    <property type="molecule type" value="Genomic_DNA"/>
</dbReference>
<evidence type="ECO:0000256" key="3">
    <source>
        <dbReference type="ARBA" id="ARBA00023289"/>
    </source>
</evidence>
<evidence type="ECO:0000313" key="10">
    <source>
        <dbReference type="EMBL" id="CAH2274102.1"/>
    </source>
</evidence>
<dbReference type="InterPro" id="IPR039008">
    <property type="entry name" value="IF_rod_dom"/>
</dbReference>
<feature type="region of interest" description="Disordered" evidence="7">
    <location>
        <begin position="1"/>
        <end position="30"/>
    </location>
</feature>
<proteinExistence type="inferred from homology"/>
<feature type="coiled-coil region" evidence="6">
    <location>
        <begin position="245"/>
        <end position="372"/>
    </location>
</feature>
<sequence>MATGTPGRSTAQGPAAGAQSPGSPTRLSRLQEKEQLRHLNDRLAAYIERVRSLESDKAGLKRQLEEQEEEFVREVSNLKLLYETELADARKLLDQTANERARLQVDLGQVREDHRLLHNRNVKKENDLNLALNQLRDFESKLNSKEAELATVLCQNRSIEGELKDVKSQITIITAETSLRDTTKQLHKEMLWRVDLENKMQTLREQMDFEKSIHEQEVREMRKRHESKLVEIDSGCRIEFESKLATALQELRRDHERQITEYKEQLEKTFNAKLENAQLAAAKNNDYSSATREEIMSTKQRIDSLTSQLSQYQKQNSALEAKQRDLEMMLENACETHRREMNEKDHEVAEMRQRLQIQLDEYEQLLDVKLALDMEINAYRKMLEGEEQRLKLSPSPSQRTSVSRLARGKKRKLGTERAESRRAFEVVQKGSSVGPVTINDIDPDGKYVRLVNSSEEDQQMHGWTVRRQHGSLTDIVYKFPGRFVLEAGQRVTIWAACAGAVHRPPSDLVWKSQICWGTGDDVKITLLDSNGEECAESTLKLIFRDESEMAEEFYEEEFTESPFHAQDHESLGKLLATATQDRAFVGEGVSRHPMREGRVRVSHFSPLGEFGKCVRCSGVRCTLCVILFVPFNRGDDGGGRSGVNLRIALFNESDDYLYVGMAIELLYDFP</sequence>
<evidence type="ECO:0000256" key="2">
    <source>
        <dbReference type="ARBA" id="ARBA00023054"/>
    </source>
</evidence>
<feature type="domain" description="IF rod" evidence="9">
    <location>
        <begin position="32"/>
        <end position="390"/>
    </location>
</feature>
<protein>
    <submittedName>
        <fullName evidence="10">Lamin-L(III)-like isoform X2</fullName>
    </submittedName>
</protein>
<dbReference type="GO" id="GO:0005200">
    <property type="term" value="F:structural constituent of cytoskeleton"/>
    <property type="evidence" value="ECO:0007669"/>
    <property type="project" value="TreeGrafter"/>
</dbReference>
<keyword evidence="3" id="KW-0449">Lipoprotein</keyword>
<dbReference type="SMART" id="SM01391">
    <property type="entry name" value="Filament"/>
    <property type="match status" value="1"/>
</dbReference>
<dbReference type="Gene3D" id="1.20.5.1160">
    <property type="entry name" value="Vasodilator-stimulated phosphoprotein"/>
    <property type="match status" value="1"/>
</dbReference>
<dbReference type="GO" id="GO:0007097">
    <property type="term" value="P:nuclear migration"/>
    <property type="evidence" value="ECO:0007669"/>
    <property type="project" value="TreeGrafter"/>
</dbReference>
<dbReference type="PROSITE" id="PS51842">
    <property type="entry name" value="IF_ROD_2"/>
    <property type="match status" value="1"/>
</dbReference>
<dbReference type="Pfam" id="PF00932">
    <property type="entry name" value="LTD"/>
    <property type="match status" value="1"/>
</dbReference>
<dbReference type="Gene3D" id="1.20.5.170">
    <property type="match status" value="1"/>
</dbReference>